<dbReference type="RefSeq" id="WP_189531482.1">
    <property type="nucleotide sequence ID" value="NZ_BMYX01000003.1"/>
</dbReference>
<keyword evidence="2 5" id="KW-0575">Peroxidase</keyword>
<dbReference type="SUPFAM" id="SSF52833">
    <property type="entry name" value="Thioredoxin-like"/>
    <property type="match status" value="1"/>
</dbReference>
<dbReference type="EMBL" id="BMYX01000003">
    <property type="protein sequence ID" value="GGY07950.1"/>
    <property type="molecule type" value="Genomic_DNA"/>
</dbReference>
<protein>
    <recommendedName>
        <fullName evidence="5">Glutathione peroxidase</fullName>
    </recommendedName>
</protein>
<dbReference type="PROSITE" id="PS51355">
    <property type="entry name" value="GLUTATHIONE_PEROXID_3"/>
    <property type="match status" value="1"/>
</dbReference>
<evidence type="ECO:0000313" key="7">
    <source>
        <dbReference type="Proteomes" id="UP000645257"/>
    </source>
</evidence>
<dbReference type="GO" id="GO:0034599">
    <property type="term" value="P:cellular response to oxidative stress"/>
    <property type="evidence" value="ECO:0007669"/>
    <property type="project" value="TreeGrafter"/>
</dbReference>
<proteinExistence type="inferred from homology"/>
<dbReference type="CDD" id="cd00340">
    <property type="entry name" value="GSH_Peroxidase"/>
    <property type="match status" value="1"/>
</dbReference>
<dbReference type="PANTHER" id="PTHR11592">
    <property type="entry name" value="GLUTATHIONE PEROXIDASE"/>
    <property type="match status" value="1"/>
</dbReference>
<reference evidence="6" key="1">
    <citation type="journal article" date="2014" name="Int. J. Syst. Evol. Microbiol.">
        <title>Complete genome sequence of Corynebacterium casei LMG S-19264T (=DSM 44701T), isolated from a smear-ripened cheese.</title>
        <authorList>
            <consortium name="US DOE Joint Genome Institute (JGI-PGF)"/>
            <person name="Walter F."/>
            <person name="Albersmeier A."/>
            <person name="Kalinowski J."/>
            <person name="Ruckert C."/>
        </authorList>
    </citation>
    <scope>NUCLEOTIDE SEQUENCE</scope>
    <source>
        <strain evidence="6">KCTC 32182</strain>
    </source>
</reference>
<dbReference type="PRINTS" id="PR01011">
    <property type="entry name" value="GLUTPROXDASE"/>
</dbReference>
<gene>
    <name evidence="6" type="primary">bsaA</name>
    <name evidence="6" type="ORF">GCM10011289_08170</name>
</gene>
<dbReference type="Gene3D" id="3.40.30.10">
    <property type="entry name" value="Glutaredoxin"/>
    <property type="match status" value="1"/>
</dbReference>
<comment type="caution">
    <text evidence="6">The sequence shown here is derived from an EMBL/GenBank/DDBJ whole genome shotgun (WGS) entry which is preliminary data.</text>
</comment>
<dbReference type="Proteomes" id="UP000645257">
    <property type="component" value="Unassembled WGS sequence"/>
</dbReference>
<feature type="active site" evidence="4">
    <location>
        <position position="36"/>
    </location>
</feature>
<dbReference type="InterPro" id="IPR029760">
    <property type="entry name" value="GPX_CS"/>
</dbReference>
<evidence type="ECO:0000256" key="1">
    <source>
        <dbReference type="ARBA" id="ARBA00006926"/>
    </source>
</evidence>
<keyword evidence="3 5" id="KW-0560">Oxidoreductase</keyword>
<dbReference type="InterPro" id="IPR029759">
    <property type="entry name" value="GPX_AS"/>
</dbReference>
<evidence type="ECO:0000256" key="4">
    <source>
        <dbReference type="PIRSR" id="PIRSR000303-1"/>
    </source>
</evidence>
<comment type="similarity">
    <text evidence="1 5">Belongs to the glutathione peroxidase family.</text>
</comment>
<dbReference type="PANTHER" id="PTHR11592:SF78">
    <property type="entry name" value="GLUTATHIONE PEROXIDASE"/>
    <property type="match status" value="1"/>
</dbReference>
<keyword evidence="7" id="KW-1185">Reference proteome</keyword>
<reference evidence="6" key="2">
    <citation type="submission" date="2020-09" db="EMBL/GenBank/DDBJ databases">
        <authorList>
            <person name="Sun Q."/>
            <person name="Kim S."/>
        </authorList>
    </citation>
    <scope>NUCLEOTIDE SEQUENCE</scope>
    <source>
        <strain evidence="6">KCTC 32182</strain>
    </source>
</reference>
<name>A0A918NZ59_9NEIS</name>
<dbReference type="GO" id="GO:0004601">
    <property type="term" value="F:peroxidase activity"/>
    <property type="evidence" value="ECO:0007669"/>
    <property type="project" value="UniProtKB-KW"/>
</dbReference>
<dbReference type="PROSITE" id="PS00763">
    <property type="entry name" value="GLUTATHIONE_PEROXID_2"/>
    <property type="match status" value="1"/>
</dbReference>
<dbReference type="InterPro" id="IPR000889">
    <property type="entry name" value="Glutathione_peroxidase"/>
</dbReference>
<accession>A0A918NZ59</accession>
<evidence type="ECO:0000256" key="2">
    <source>
        <dbReference type="ARBA" id="ARBA00022559"/>
    </source>
</evidence>
<dbReference type="PIRSF" id="PIRSF000303">
    <property type="entry name" value="Glutathion_perox"/>
    <property type="match status" value="1"/>
</dbReference>
<dbReference type="InterPro" id="IPR036249">
    <property type="entry name" value="Thioredoxin-like_sf"/>
</dbReference>
<sequence>MPTLPPLKVKRADGSQMDLAECRGKLLLLVNTASECGYTRQYAGLQELHEMFGPDRLVVLAFPCNQFGNQEPGSEAEIAAFCESRFAIRFPLMAKVDVNGPDADPLWRWLTLADSEWPQPVKWNFTKFLLDRQGRLVKRYEPVVEPWEIAEDIRALLPAR</sequence>
<organism evidence="6 7">
    <name type="scientific">Paludibacterium paludis</name>
    <dbReference type="NCBI Taxonomy" id="1225769"/>
    <lineage>
        <taxon>Bacteria</taxon>
        <taxon>Pseudomonadati</taxon>
        <taxon>Pseudomonadota</taxon>
        <taxon>Betaproteobacteria</taxon>
        <taxon>Neisseriales</taxon>
        <taxon>Chromobacteriaceae</taxon>
        <taxon>Paludibacterium</taxon>
    </lineage>
</organism>
<evidence type="ECO:0000313" key="6">
    <source>
        <dbReference type="EMBL" id="GGY07950.1"/>
    </source>
</evidence>
<dbReference type="AlphaFoldDB" id="A0A918NZ59"/>
<dbReference type="PROSITE" id="PS00460">
    <property type="entry name" value="GLUTATHIONE_PEROXID_1"/>
    <property type="match status" value="1"/>
</dbReference>
<dbReference type="Pfam" id="PF00255">
    <property type="entry name" value="GSHPx"/>
    <property type="match status" value="1"/>
</dbReference>
<evidence type="ECO:0000256" key="3">
    <source>
        <dbReference type="ARBA" id="ARBA00023002"/>
    </source>
</evidence>
<evidence type="ECO:0000256" key="5">
    <source>
        <dbReference type="RuleBase" id="RU000499"/>
    </source>
</evidence>